<dbReference type="InterPro" id="IPR042219">
    <property type="entry name" value="AAA_lid_11_sf"/>
</dbReference>
<dbReference type="Gene3D" id="1.20.140.100">
    <property type="entry name" value="Dynein heavy chain, N-terminal domain 2"/>
    <property type="match status" value="1"/>
</dbReference>
<dbReference type="Gene3D" id="1.20.1280.160">
    <property type="match status" value="1"/>
</dbReference>
<name>I2H3V9_HENB6</name>
<dbReference type="Pfam" id="PF12777">
    <property type="entry name" value="MT"/>
    <property type="match status" value="1"/>
</dbReference>
<keyword evidence="5" id="KW-0493">Microtubule</keyword>
<evidence type="ECO:0000256" key="9">
    <source>
        <dbReference type="ARBA" id="ARBA00023017"/>
    </source>
</evidence>
<dbReference type="Pfam" id="PF12781">
    <property type="entry name" value="AAA_9"/>
    <property type="match status" value="1"/>
</dbReference>
<dbReference type="Pfam" id="PF08385">
    <property type="entry name" value="DHC_N1"/>
    <property type="match status" value="1"/>
</dbReference>
<dbReference type="Pfam" id="PF08393">
    <property type="entry name" value="DHC_N2"/>
    <property type="match status" value="1"/>
</dbReference>
<dbReference type="EMBL" id="HE806319">
    <property type="protein sequence ID" value="CCH61061.1"/>
    <property type="molecule type" value="Genomic_DNA"/>
</dbReference>
<dbReference type="InterPro" id="IPR024743">
    <property type="entry name" value="Dynein_HC_stalk"/>
</dbReference>
<proteinExistence type="inferred from homology"/>
<dbReference type="Gene3D" id="1.20.920.30">
    <property type="match status" value="1"/>
</dbReference>
<evidence type="ECO:0000313" key="17">
    <source>
        <dbReference type="Proteomes" id="UP000002866"/>
    </source>
</evidence>
<dbReference type="GO" id="GO:0031122">
    <property type="term" value="P:cytoplasmic microtubule organization"/>
    <property type="evidence" value="ECO:0007669"/>
    <property type="project" value="TreeGrafter"/>
</dbReference>
<evidence type="ECO:0000256" key="4">
    <source>
        <dbReference type="ARBA" id="ARBA00022490"/>
    </source>
</evidence>
<feature type="coiled-coil region" evidence="14">
    <location>
        <begin position="3294"/>
        <end position="3363"/>
    </location>
</feature>
<dbReference type="InterPro" id="IPR041658">
    <property type="entry name" value="AAA_lid_11"/>
</dbReference>
<dbReference type="InterPro" id="IPR054354">
    <property type="entry name" value="DYNC2H1-like_lid"/>
</dbReference>
<dbReference type="Gene3D" id="1.10.8.720">
    <property type="entry name" value="Region D6 of dynein motor"/>
    <property type="match status" value="1"/>
</dbReference>
<dbReference type="GO" id="GO:0045505">
    <property type="term" value="F:dynein intermediate chain binding"/>
    <property type="evidence" value="ECO:0007669"/>
    <property type="project" value="InterPro"/>
</dbReference>
<dbReference type="InterPro" id="IPR043157">
    <property type="entry name" value="Dynein_AAA1S"/>
</dbReference>
<dbReference type="GO" id="GO:0000132">
    <property type="term" value="P:establishment of mitotic spindle orientation"/>
    <property type="evidence" value="ECO:0007669"/>
    <property type="project" value="EnsemblFungi"/>
</dbReference>
<evidence type="ECO:0000256" key="2">
    <source>
        <dbReference type="ARBA" id="ARBA00008887"/>
    </source>
</evidence>
<dbReference type="Gene3D" id="1.20.58.1120">
    <property type="match status" value="1"/>
</dbReference>
<dbReference type="PANTHER" id="PTHR10676">
    <property type="entry name" value="DYNEIN HEAVY CHAIN FAMILY PROTEIN"/>
    <property type="match status" value="1"/>
</dbReference>
<dbReference type="OMA" id="NERQMTR"/>
<dbReference type="Gene3D" id="3.20.180.20">
    <property type="entry name" value="Dynein heavy chain, N-terminal domain 2"/>
    <property type="match status" value="1"/>
</dbReference>
<dbReference type="CDD" id="cd00009">
    <property type="entry name" value="AAA"/>
    <property type="match status" value="1"/>
</dbReference>
<feature type="coiled-coil region" evidence="14">
    <location>
        <begin position="3603"/>
        <end position="3669"/>
    </location>
</feature>
<dbReference type="Gene3D" id="1.10.8.740">
    <property type="match status" value="1"/>
</dbReference>
<dbReference type="HOGENOM" id="CLU_000038_7_0_1"/>
<evidence type="ECO:0000256" key="5">
    <source>
        <dbReference type="ARBA" id="ARBA00022701"/>
    </source>
</evidence>
<dbReference type="InterPro" id="IPR027417">
    <property type="entry name" value="P-loop_NTPase"/>
</dbReference>
<dbReference type="InterPro" id="IPR013594">
    <property type="entry name" value="Dynein_heavy_tail"/>
</dbReference>
<dbReference type="InterPro" id="IPR013602">
    <property type="entry name" value="Dynein_heavy_linker"/>
</dbReference>
<organism evidence="16 17">
    <name type="scientific">Henningerozyma blattae (strain ATCC 34711 / CBS 6284 / DSM 70876 / NBRC 10599 / NRRL Y-10934 / UCD 77-7)</name>
    <name type="common">Yeast</name>
    <name type="synonym">Tetrapisispora blattae</name>
    <dbReference type="NCBI Taxonomy" id="1071380"/>
    <lineage>
        <taxon>Eukaryota</taxon>
        <taxon>Fungi</taxon>
        <taxon>Dikarya</taxon>
        <taxon>Ascomycota</taxon>
        <taxon>Saccharomycotina</taxon>
        <taxon>Saccharomycetes</taxon>
        <taxon>Saccharomycetales</taxon>
        <taxon>Saccharomycetaceae</taxon>
        <taxon>Henningerozyma</taxon>
    </lineage>
</organism>
<dbReference type="Gene3D" id="1.10.472.130">
    <property type="match status" value="1"/>
</dbReference>
<evidence type="ECO:0000256" key="8">
    <source>
        <dbReference type="ARBA" id="ARBA00022840"/>
    </source>
</evidence>
<dbReference type="Pfam" id="PF12780">
    <property type="entry name" value="AAA_8"/>
    <property type="match status" value="1"/>
</dbReference>
<dbReference type="Gene3D" id="3.40.50.300">
    <property type="entry name" value="P-loop containing nucleotide triphosphate hydrolases"/>
    <property type="match status" value="5"/>
</dbReference>
<dbReference type="Pfam" id="PF22597">
    <property type="entry name" value="DYN_lid"/>
    <property type="match status" value="1"/>
</dbReference>
<keyword evidence="6" id="KW-0677">Repeat</keyword>
<keyword evidence="4" id="KW-0963">Cytoplasm</keyword>
<dbReference type="SMART" id="SM00382">
    <property type="entry name" value="AAA"/>
    <property type="match status" value="2"/>
</dbReference>
<dbReference type="KEGG" id="tbl:TBLA_0D05690"/>
<comment type="subcellular location">
    <subcellularLocation>
        <location evidence="1">Cytoplasm</location>
        <location evidence="1">Cytoskeleton</location>
    </subcellularLocation>
</comment>
<dbReference type="GeneID" id="14496097"/>
<dbReference type="Gene3D" id="1.10.287.2620">
    <property type="match status" value="1"/>
</dbReference>
<evidence type="ECO:0000313" key="16">
    <source>
        <dbReference type="EMBL" id="CCH61061.1"/>
    </source>
</evidence>
<evidence type="ECO:0000256" key="13">
    <source>
        <dbReference type="ARBA" id="ARBA00033439"/>
    </source>
</evidence>
<keyword evidence="12" id="KW-0206">Cytoskeleton</keyword>
<dbReference type="InParanoid" id="I2H3V9"/>
<dbReference type="Pfam" id="PF12774">
    <property type="entry name" value="AAA_6"/>
    <property type="match status" value="1"/>
</dbReference>
<comment type="similarity">
    <text evidence="2">Belongs to the dynein heavy chain family.</text>
</comment>
<dbReference type="InterPro" id="IPR003593">
    <property type="entry name" value="AAA+_ATPase"/>
</dbReference>
<sequence>MKDNEYDKNDILVQNIASYCADTALALMRSTDPSKFENNNDIKTGLVSGIITDNIKIIGDFLYLDTEESGLYNSFVIQVSMPKGTVHLRSDLELNNSNDNMELIDQTNDIEQPDMAEKLFNILIFKTTDIIDSSIPLQFQLNTMIIPNDYHNSNSTKKMSSILSNGIGSMLNILGNSNNQKLFSNDSIVSTRRKLKDITNSLDNLQSSIIIPNFSELCSPIITTCISENKNTLTIENYRSLFEDLHSDTTKINDTSFLNSVHSSVNKWIKLTKLLLKSERNINDGNFFDELNYFKNLINALNITIDQFQSLDLQISLNILIDNGRFNNNQFSSLKSELTEKLHLIQSYSSFLNALNLSNIQNVSSLDDFQIELQSLYINIKKIRNQTNYPLARFIKLIDHLYILLLDKFLSLIPNIFASTYSNIELEILFSNILETIRIWKNYNQDLTLIVRELLRKIVNDNEMPNISLLKFKPSTIMDKFEKTILDIKKLIKFNMDFSNSLSRLINIESINIDALIEPFILLGDNMKNLIESWKVYKKDYNRHFEVIENRIIVIMKQDIQDSKEKTNLFDRFLRYRDLSNYSTKINLSLMDTRDLLLDSLEHEFQKLMEKYNTYDQFLELSTAINNNPKILSEISFLYQISKRSKYLQSHLEIVLGYNWKDSHEGKIFIMKFPLIFQINKSYLQNIFENWLNDSINYNKLSKNNSMISYDVPLLKIVKEKNNTFDIDINFNFDWYEIFNCIRDISFYGITVPQELPAKRETYNNIFSYAISIREQIQTFFMVIEELNLREFCKIILNDKIEDAWNHLKKALFITWGEIQEHSKKYFLLDGAHESTYEFFFSFESSIETVVEYFQIWSPIEDQIFISLQKLISIDFQPKLIDTYLNEIQKIIDSIENYDASNLDKMINYLNEKIINCLMQKLKSDLQNFKLTPIEVELQFDEGTVVSNKDNFYIKNKWINEVNTKIHHISNIKLIHLTNKPKSHRLLVTNILKSIRPEFEYALSQIQNISLSFKSSINTLNRYCLVYLATKQDLLQILNQDFKKCYDILKDNFLSKTRFSNFIGNLSSTPLLIVKYKQVQILLLKRYEYWQHILCEHLFSLYTKQTSEFSSKVNNLASELSSVKIELSDITSITYISKQVMFVEEQNAHFHNQLETIRNSESLFKTLQYKLPEDFLYSSKLVIYLSNLRKVTKNQSDILVKNRSIIVKLVEDEYKRLDSALRNISNDWNINRPSPDTILPDDGLQKICNYEQTIIKLNTDYNAVLDSAKQILIPMKPEFDYHPILKAIINAKKAWSYLESFFKEYNSLINMTWNSLDINSSIHSLENLLGKINMLDIDDNNLYIFDNLKSDILLILQNSDVLILLTDESLKDRHWSTIFFELSDSTSVTDDLINDYAFKFYDVISLKLDLILPELNIIIEQAKKEFTLEKVLNKLKKYWKSTKYDFLEYDNALKIVQNWELLEEHLSQDLEDLTAMKNSTYYKIFEQDCLDWQNKLTSLSNIHSNWIEFQLLWIELHSLFDKNTEIKTILPLELSKFESITADFKMLMERIYQLHNVIDVIFIPNCHNIILKMHDSLTIIKRSLIEYLEKERTKYPRFYFLGNADMLQVISAGNDIRLVSKFMQSIFGTIIDLIVDDSEICGVISKEGEHFLFIKSIPLHDIPQAGTYFKLIEDAIKITLIQKIELYSNKGQIEINFSSLLQKESFQVCLLLFQLYWTNTIETTFLTNDLQSTLLELKSIMDSIVALRHQDSPILLQKIKNFLSECIFYYDLIKKIKELSSEALKLLEWSKVPKYYYNSDSHSISVRFGTQNLNYGYCYIGVPERLIYTPLVLDGFASMIQSFSHNFGSCLFGPAGTGKTETAKMVSQNLGRQIIVFNCDEAFDSQAINRLLLGIGQIGAWGCFDEFNRLTPNVLSAVSGCIEMIQDALSHNGVIQSSDGHSSSIHPNSGIIITLNPSYAGRSELPENLRKKFIEFSFQKPDKVVIAENILRIEGINNIDNLAANTVLFLDNMTNDCTPQKHYDFGLRSLKSIISTCTTLYSELNDVNLALVCSLQRILLPRLTIQDTECYNKNLNTIFPRKITTLPFLNDFYLESLRNSISNFVLSTSDELEIKCHQFINIQESQKAVICTGPTGVGKTATIKASLMAIEDASGITNDVFTIDTKTLNKKELYGFVNPITLEWKDGLFTSIVRKAYQDSYSKDIRKNTWIIFDSDIDPEYIETINSVLDDNHLLTLPTGERIPIIPSVHLIFETDNLDFATPATISRCGVILFEKQIFTSINFLKNCYMSQKQEFQLLHSNAEDLITNLEKIFFTLINEETLQKYFDFISNYAPIMSSNSQRIIKTIVSLYFSFLSKFWSQFQKQSDSDFEDLVSFSILQLIVLGFVGDCNTSDQKNFISKIQQAERNNCIKFCEFESPMEWTLTSNPLNLSRIDDLIHIDSLKPQEITSPNIVISTVDTYKHEQILTSLIDSNTPVILCGPPGSGKTMVIHNIIKKNNNLELISLNFSKDTTLEHIRKTLERNMIYSQTPTGYSLTPKSSMKDIVIFCDEINLPKLDKYGSQPAILFLRQLVEKNGFWNTEKNKWVNIERVHFIGACNPESDVGRQELSQRFIRHTCVLYIDYPTDKSLLHIYGTFYDAVFQLLPLLRNFSSVFSKASVMLFEQYKLKFTTNKYSHYFCSPRELTRWVKGFYLGINNGSFQSLSNLVRMWAHEAWRIFADKLTSIDEKTCFLDLLNSIVMQFFPGQVFGNLDSSSLLFSNWMSFEYKEVELKDLTSFIMQRLQIYLEEEISTPLILYKELVDHILRINRVLHQYQGHIMLVGPYRTGKKSVTRFVAWLNGFTIVEPAIHNSYSLGDFDEFLKDVLLRCAIEEETVCLLVDESHILHTSFIERINNLLSNSDIPDLFHGEDYDKLLNIIATKTQSLGLTFFSDKEMYEWFVNETAKNLHVVFTLENLMYDKENQLSSPALLNRCVINWMNEWSNETMVQIMQNMLGDLPLDFTKYTIPKDISSDLVILRSTSLIDAIFNIFLVIDHWYHETLNLSFRTTKCFLSSITDFRNMFNKHFIELEDNQRFLITGLEKLNEAVFKVQELNNILTEKREELVLKEEEAKKTLNLMLHEQNEAERKQEATIEIKEILTVREKEVQARRSRILQDLESIQPIINEAQQGVQNIKKQHLIEIRSMNNPPPMIKFTLEAVCWLLGYGPLSWKEVQQIIRKEGFISNMVEFDTKSSISAEVVNLVKTNYLNNEQFTYENVLRASRACGPLFNWITAQVEYHFILNSVGPLREEINIVESDRREAQARLLAAQEMIDELEISIEESKLNYSGLIRDIELIKDKLKKTELQLERANLLVSNLTSERARWKKSSISFTSSRNKIVGNCLLSSFYCNYCSSLNEKERNNALLYFKKLLDSFEIIYEHNFEFGDHNIQFSNRIEWVELGLPNEDLYLDNFQMLISCNNTCTPYIIDPNNEIISVLHNIYGEKLVISSFLEKNFIYKVKNAVQFGQIILIQDSEYFDPIITSLLNKEFRRQNSISTILIDAQIIDVSNDFKMILYSTDPNGKISSYLDSRVKLINFSINKASIESKSLRLTIESEAPEIQEKRENIMKLNGEYKVILEDLEVQLLKSIQSTEGNILDDTELLETLESLKEEATMIEDKLQETNDFMIQSTKVTNKYMIISKHCFRVYELLDKLMERHWFLNISITQYLECFVNIFKEDTYQYEEDTSLSRVEVLLKRFYITVYEFFSPMLPQELKLVFACALNAYYIESQNVNPQNTSFEESFISILKSITRNDNNTITLGDPQYENNEFHLKKLIRDYNDGRYLLGFESFINDLFSNDQLKIEKFIKTNNLIGLGTYQDVDGTFRIEEVARKVNKKLIKIPLGSEENIYQIEQQIAKLQNLALGKNELEDNENFDWLLLENVQMSLRWFTEEFYEKIQTIITNNEPGGQNNHQMITKGKIFFSYNLNGEILPVEVIRNSYKIVYENKDSVLTTVRELWEICLETEYGKERDHQDKQGKYSNNYEQRNDHIMIFEYMKFFLCWFHSILVGKCQLAPIGFTRRYDFNQRDFQCGLNYLQEFFDKGYYTEGTNRSSHEIPKTHWASIQLETICYTLGRIIYGGKTDNTSDMKSVMAICSEIIGNNIKKLLKTISSNSIPKSNPNSSDNLKIPSYNEAEIIPGVRIKLHRFTAEAQRSEENFSDSQEEGEEGPLKRYLTKVLADLNQSSVEPNEWLLMEKEAVQQYEKLAAQKVSEEILRLIE</sequence>
<dbReference type="GO" id="GO:0000070">
    <property type="term" value="P:mitotic sister chromatid segregation"/>
    <property type="evidence" value="ECO:0007669"/>
    <property type="project" value="EnsemblFungi"/>
</dbReference>
<dbReference type="STRING" id="1071380.I2H3V9"/>
<protein>
    <recommendedName>
        <fullName evidence="3">Dynein heavy chain, cytoplasmic</fullName>
    </recommendedName>
    <alternativeName>
        <fullName evidence="13">Dynein heavy chain, cytosolic</fullName>
    </alternativeName>
</protein>
<dbReference type="GO" id="GO:0005816">
    <property type="term" value="C:spindle pole body"/>
    <property type="evidence" value="ECO:0007669"/>
    <property type="project" value="EnsemblFungi"/>
</dbReference>
<dbReference type="GO" id="GO:0005524">
    <property type="term" value="F:ATP binding"/>
    <property type="evidence" value="ECO:0007669"/>
    <property type="project" value="UniProtKB-KW"/>
</dbReference>
<evidence type="ECO:0000256" key="11">
    <source>
        <dbReference type="ARBA" id="ARBA00023175"/>
    </source>
</evidence>
<dbReference type="InterPro" id="IPR035699">
    <property type="entry name" value="AAA_6"/>
</dbReference>
<evidence type="ECO:0000256" key="6">
    <source>
        <dbReference type="ARBA" id="ARBA00022737"/>
    </source>
</evidence>
<dbReference type="GO" id="GO:0005938">
    <property type="term" value="C:cell cortex"/>
    <property type="evidence" value="ECO:0007669"/>
    <property type="project" value="EnsemblFungi"/>
</dbReference>
<keyword evidence="11" id="KW-0505">Motor protein</keyword>
<feature type="coiled-coil region" evidence="14">
    <location>
        <begin position="3082"/>
        <end position="3130"/>
    </location>
</feature>
<keyword evidence="7" id="KW-0547">Nucleotide-binding</keyword>
<dbReference type="FunCoup" id="I2H3V9">
    <property type="interactions" value="798"/>
</dbReference>
<evidence type="ECO:0000256" key="1">
    <source>
        <dbReference type="ARBA" id="ARBA00004245"/>
    </source>
</evidence>
<keyword evidence="10 14" id="KW-0175">Coiled coil</keyword>
<dbReference type="Gene3D" id="1.20.920.20">
    <property type="match status" value="1"/>
</dbReference>
<reference evidence="16 17" key="1">
    <citation type="journal article" date="2011" name="Proc. Natl. Acad. Sci. U.S.A.">
        <title>Evolutionary erosion of yeast sex chromosomes by mating-type switching accidents.</title>
        <authorList>
            <person name="Gordon J.L."/>
            <person name="Armisen D."/>
            <person name="Proux-Wera E."/>
            <person name="Oheigeartaigh S.S."/>
            <person name="Byrne K.P."/>
            <person name="Wolfe K.H."/>
        </authorList>
    </citation>
    <scope>NUCLEOTIDE SEQUENCE [LARGE SCALE GENOMIC DNA]</scope>
    <source>
        <strain evidence="17">ATCC 34711 / CBS 6284 / DSM 70876 / NBRC 10599 / NRRL Y-10934 / UCD 77-7</strain>
    </source>
</reference>
<dbReference type="InterPro" id="IPR042222">
    <property type="entry name" value="Dynein_2_N"/>
</dbReference>
<dbReference type="eggNOG" id="KOG3595">
    <property type="taxonomic scope" value="Eukaryota"/>
</dbReference>
<evidence type="ECO:0000256" key="3">
    <source>
        <dbReference type="ARBA" id="ARBA00022197"/>
    </source>
</evidence>
<dbReference type="Gene3D" id="1.10.8.710">
    <property type="match status" value="1"/>
</dbReference>
<feature type="domain" description="AAA+ ATPase" evidence="15">
    <location>
        <begin position="1845"/>
        <end position="2064"/>
    </location>
</feature>
<dbReference type="GO" id="GO:0000235">
    <property type="term" value="C:astral microtubule"/>
    <property type="evidence" value="ECO:0007669"/>
    <property type="project" value="EnsemblFungi"/>
</dbReference>
<keyword evidence="8" id="KW-0067">ATP-binding</keyword>
<evidence type="ECO:0000259" key="15">
    <source>
        <dbReference type="SMART" id="SM00382"/>
    </source>
</evidence>
<keyword evidence="17" id="KW-1185">Reference proteome</keyword>
<dbReference type="GO" id="GO:0008569">
    <property type="term" value="F:minus-end-directed microtubule motor activity"/>
    <property type="evidence" value="ECO:0007669"/>
    <property type="project" value="EnsemblFungi"/>
</dbReference>
<dbReference type="Proteomes" id="UP000002866">
    <property type="component" value="Chromosome 4"/>
</dbReference>
<dbReference type="FunFam" id="3.40.50.300:FF:000996">
    <property type="entry name" value="Cytoplasmic dynein heavy chain"/>
    <property type="match status" value="1"/>
</dbReference>
<dbReference type="Pfam" id="PF18198">
    <property type="entry name" value="AAA_lid_11"/>
    <property type="match status" value="1"/>
</dbReference>
<keyword evidence="9" id="KW-0243">Dynein</keyword>
<dbReference type="InterPro" id="IPR026983">
    <property type="entry name" value="DHC"/>
</dbReference>
<accession>I2H3V9</accession>
<evidence type="ECO:0000256" key="7">
    <source>
        <dbReference type="ARBA" id="ARBA00022741"/>
    </source>
</evidence>
<evidence type="ECO:0000256" key="10">
    <source>
        <dbReference type="ARBA" id="ARBA00023054"/>
    </source>
</evidence>
<dbReference type="GO" id="GO:0005868">
    <property type="term" value="C:cytoplasmic dynein complex"/>
    <property type="evidence" value="ECO:0007669"/>
    <property type="project" value="EnsemblFungi"/>
</dbReference>
<gene>
    <name evidence="16" type="primary">TBLA0D05690</name>
    <name evidence="16" type="ORF">TBLA_0D05690</name>
</gene>
<dbReference type="Pfam" id="PF12775">
    <property type="entry name" value="AAA_7"/>
    <property type="match status" value="1"/>
</dbReference>
<evidence type="ECO:0000256" key="12">
    <source>
        <dbReference type="ARBA" id="ARBA00023212"/>
    </source>
</evidence>
<dbReference type="GO" id="GO:0051959">
    <property type="term" value="F:dynein light intermediate chain binding"/>
    <property type="evidence" value="ECO:0007669"/>
    <property type="project" value="InterPro"/>
</dbReference>
<dbReference type="SUPFAM" id="SSF52540">
    <property type="entry name" value="P-loop containing nucleoside triphosphate hydrolases"/>
    <property type="match status" value="4"/>
</dbReference>
<dbReference type="InterPro" id="IPR035706">
    <property type="entry name" value="AAA_9"/>
</dbReference>
<dbReference type="InterPro" id="IPR042228">
    <property type="entry name" value="Dynein_linker_3"/>
</dbReference>
<dbReference type="GO" id="GO:0030473">
    <property type="term" value="P:nuclear migration along microtubule"/>
    <property type="evidence" value="ECO:0007669"/>
    <property type="project" value="EnsemblFungi"/>
</dbReference>
<feature type="domain" description="AAA+ ATPase" evidence="15">
    <location>
        <begin position="2474"/>
        <end position="2627"/>
    </location>
</feature>
<dbReference type="OrthoDB" id="447173at2759"/>
<dbReference type="GO" id="GO:0007052">
    <property type="term" value="P:mitotic spindle organization"/>
    <property type="evidence" value="ECO:0007669"/>
    <property type="project" value="TreeGrafter"/>
</dbReference>
<dbReference type="RefSeq" id="XP_004180580.1">
    <property type="nucleotide sequence ID" value="XM_004180532.1"/>
</dbReference>
<dbReference type="InterPro" id="IPR024317">
    <property type="entry name" value="Dynein_heavy_chain_D4_dom"/>
</dbReference>
<evidence type="ECO:0000256" key="14">
    <source>
        <dbReference type="SAM" id="Coils"/>
    </source>
</evidence>
<dbReference type="PANTHER" id="PTHR10676:SF314">
    <property type="entry name" value="CYTOPLASMIC DYNEIN 1 HEAVY CHAIN 1"/>
    <property type="match status" value="1"/>
</dbReference>